<name>A0A3Q7J8K0_SOLLC</name>
<dbReference type="EnsemblPlants" id="Solyc12g042113.1.1">
    <property type="protein sequence ID" value="Solyc12g042113.1.1.1"/>
    <property type="gene ID" value="Solyc12g042113.1"/>
</dbReference>
<evidence type="ECO:0000313" key="2">
    <source>
        <dbReference type="Proteomes" id="UP000004994"/>
    </source>
</evidence>
<keyword evidence="2" id="KW-1185">Reference proteome</keyword>
<dbReference type="Gramene" id="Solyc12g042113.1.1">
    <property type="protein sequence ID" value="Solyc12g042113.1.1.1"/>
    <property type="gene ID" value="Solyc12g042113.1"/>
</dbReference>
<proteinExistence type="predicted"/>
<protein>
    <submittedName>
        <fullName evidence="1">Uncharacterized protein</fullName>
    </submittedName>
</protein>
<dbReference type="Proteomes" id="UP000004994">
    <property type="component" value="Chromosome 12"/>
</dbReference>
<dbReference type="AlphaFoldDB" id="A0A3Q7J8K0"/>
<reference evidence="1" key="2">
    <citation type="submission" date="2019-01" db="UniProtKB">
        <authorList>
            <consortium name="EnsemblPlants"/>
        </authorList>
    </citation>
    <scope>IDENTIFICATION</scope>
    <source>
        <strain evidence="1">cv. Heinz 1706</strain>
    </source>
</reference>
<evidence type="ECO:0000313" key="1">
    <source>
        <dbReference type="EnsemblPlants" id="Solyc12g042113.1.1.1"/>
    </source>
</evidence>
<organism evidence="1">
    <name type="scientific">Solanum lycopersicum</name>
    <name type="common">Tomato</name>
    <name type="synonym">Lycopersicon esculentum</name>
    <dbReference type="NCBI Taxonomy" id="4081"/>
    <lineage>
        <taxon>Eukaryota</taxon>
        <taxon>Viridiplantae</taxon>
        <taxon>Streptophyta</taxon>
        <taxon>Embryophyta</taxon>
        <taxon>Tracheophyta</taxon>
        <taxon>Spermatophyta</taxon>
        <taxon>Magnoliopsida</taxon>
        <taxon>eudicotyledons</taxon>
        <taxon>Gunneridae</taxon>
        <taxon>Pentapetalae</taxon>
        <taxon>asterids</taxon>
        <taxon>lamiids</taxon>
        <taxon>Solanales</taxon>
        <taxon>Solanaceae</taxon>
        <taxon>Solanoideae</taxon>
        <taxon>Solaneae</taxon>
        <taxon>Solanum</taxon>
        <taxon>Solanum subgen. Lycopersicon</taxon>
    </lineage>
</organism>
<sequence length="77" mass="9032">MAIDKMIQALDTILKDLTGELNLFGGKVESLEVNLDKHCLLFAMEKEKTLYLRAYYSDIWNQLEKLCLSENMSKRRF</sequence>
<reference evidence="1" key="1">
    <citation type="journal article" date="2012" name="Nature">
        <title>The tomato genome sequence provides insights into fleshy fruit evolution.</title>
        <authorList>
            <consortium name="Tomato Genome Consortium"/>
        </authorList>
    </citation>
    <scope>NUCLEOTIDE SEQUENCE [LARGE SCALE GENOMIC DNA]</scope>
    <source>
        <strain evidence="1">cv. Heinz 1706</strain>
    </source>
</reference>
<accession>A0A3Q7J8K0</accession>
<dbReference type="InParanoid" id="A0A3Q7J8K0"/>